<feature type="domain" description="EF-hand" evidence="14">
    <location>
        <begin position="50"/>
        <end position="85"/>
    </location>
</feature>
<evidence type="ECO:0000313" key="15">
    <source>
        <dbReference type="Proteomes" id="UP000887575"/>
    </source>
</evidence>
<feature type="transmembrane region" description="Helical" evidence="13">
    <location>
        <begin position="329"/>
        <end position="351"/>
    </location>
</feature>
<dbReference type="WBParaSite" id="MBELARI_LOCUS10883.1">
    <property type="protein sequence ID" value="MBELARI_LOCUS10883.1"/>
    <property type="gene ID" value="MBELARI_LOCUS10883"/>
</dbReference>
<name>A0AAF3EAD2_9BILA</name>
<evidence type="ECO:0000256" key="7">
    <source>
        <dbReference type="ARBA" id="ARBA00022801"/>
    </source>
</evidence>
<dbReference type="InterPro" id="IPR018247">
    <property type="entry name" value="EF_Hand_1_Ca_BS"/>
</dbReference>
<evidence type="ECO:0000256" key="6">
    <source>
        <dbReference type="ARBA" id="ARBA00022692"/>
    </source>
</evidence>
<keyword evidence="6 13" id="KW-0812">Transmembrane</keyword>
<keyword evidence="7" id="KW-0378">Hydrolase</keyword>
<comment type="subcellular location">
    <subcellularLocation>
        <location evidence="2">Membrane</location>
        <topology evidence="2">Multi-pass membrane protein</topology>
    </subcellularLocation>
</comment>
<proteinExistence type="inferred from homology"/>
<evidence type="ECO:0000256" key="3">
    <source>
        <dbReference type="ARBA" id="ARBA00009045"/>
    </source>
</evidence>
<dbReference type="InterPro" id="IPR051739">
    <property type="entry name" value="Rhomboid_IM_Serine_Proteases"/>
</dbReference>
<evidence type="ECO:0000313" key="16">
    <source>
        <dbReference type="WBParaSite" id="MBELARI_LOCUS10883.1"/>
    </source>
</evidence>
<dbReference type="InterPro" id="IPR002048">
    <property type="entry name" value="EF_hand_dom"/>
</dbReference>
<organism evidence="15 16">
    <name type="scientific">Mesorhabditis belari</name>
    <dbReference type="NCBI Taxonomy" id="2138241"/>
    <lineage>
        <taxon>Eukaryota</taxon>
        <taxon>Metazoa</taxon>
        <taxon>Ecdysozoa</taxon>
        <taxon>Nematoda</taxon>
        <taxon>Chromadorea</taxon>
        <taxon>Rhabditida</taxon>
        <taxon>Rhabditina</taxon>
        <taxon>Rhabditomorpha</taxon>
        <taxon>Rhabditoidea</taxon>
        <taxon>Rhabditidae</taxon>
        <taxon>Mesorhabditinae</taxon>
        <taxon>Mesorhabditis</taxon>
    </lineage>
</organism>
<dbReference type="GO" id="GO:0016020">
    <property type="term" value="C:membrane"/>
    <property type="evidence" value="ECO:0007669"/>
    <property type="project" value="UniProtKB-SubCell"/>
</dbReference>
<dbReference type="PANTHER" id="PTHR45840">
    <property type="entry name" value="RHOMBOID-RELATED PROTEIN"/>
    <property type="match status" value="1"/>
</dbReference>
<keyword evidence="5" id="KW-0645">Protease</keyword>
<dbReference type="AlphaFoldDB" id="A0AAF3EAD2"/>
<feature type="transmembrane region" description="Helical" evidence="13">
    <location>
        <begin position="179"/>
        <end position="200"/>
    </location>
</feature>
<dbReference type="GO" id="GO:0006508">
    <property type="term" value="P:proteolysis"/>
    <property type="evidence" value="ECO:0007669"/>
    <property type="project" value="UniProtKB-KW"/>
</dbReference>
<feature type="transmembrane region" description="Helical" evidence="13">
    <location>
        <begin position="123"/>
        <end position="141"/>
    </location>
</feature>
<comment type="catalytic activity">
    <reaction evidence="1">
        <text>Cleaves type-1 transmembrane domains using a catalytic dyad composed of serine and histidine that are contributed by different transmembrane domains.</text>
        <dbReference type="EC" id="3.4.21.105"/>
    </reaction>
</comment>
<dbReference type="Gene3D" id="1.20.1540.10">
    <property type="entry name" value="Rhomboid-like"/>
    <property type="match status" value="1"/>
</dbReference>
<evidence type="ECO:0000256" key="11">
    <source>
        <dbReference type="PIRNR" id="PIRNR037470"/>
    </source>
</evidence>
<keyword evidence="9 13" id="KW-1133">Transmembrane helix</keyword>
<feature type="transmembrane region" description="Helical" evidence="13">
    <location>
        <begin position="302"/>
        <end position="322"/>
    </location>
</feature>
<evidence type="ECO:0000256" key="5">
    <source>
        <dbReference type="ARBA" id="ARBA00022670"/>
    </source>
</evidence>
<keyword evidence="8" id="KW-0720">Serine protease</keyword>
<dbReference type="EC" id="3.4.21.105" evidence="4"/>
<dbReference type="PROSITE" id="PS50222">
    <property type="entry name" value="EF_HAND_2"/>
    <property type="match status" value="1"/>
</dbReference>
<dbReference type="GO" id="GO:0005509">
    <property type="term" value="F:calcium ion binding"/>
    <property type="evidence" value="ECO:0007669"/>
    <property type="project" value="InterPro"/>
</dbReference>
<accession>A0AAF3EAD2</accession>
<dbReference type="PIRSF" id="PIRSF037470">
    <property type="entry name" value="Rhomboid"/>
    <property type="match status" value="1"/>
</dbReference>
<evidence type="ECO:0000256" key="10">
    <source>
        <dbReference type="ARBA" id="ARBA00023136"/>
    </source>
</evidence>
<evidence type="ECO:0000256" key="12">
    <source>
        <dbReference type="PIRSR" id="PIRSR037470-50"/>
    </source>
</evidence>
<feature type="transmembrane region" description="Helical" evidence="13">
    <location>
        <begin position="212"/>
        <end position="231"/>
    </location>
</feature>
<evidence type="ECO:0000256" key="4">
    <source>
        <dbReference type="ARBA" id="ARBA00013039"/>
    </source>
</evidence>
<dbReference type="Gene3D" id="1.10.238.10">
    <property type="entry name" value="EF-hand"/>
    <property type="match status" value="1"/>
</dbReference>
<evidence type="ECO:0000256" key="13">
    <source>
        <dbReference type="SAM" id="Phobius"/>
    </source>
</evidence>
<keyword evidence="10 13" id="KW-0472">Membrane</keyword>
<sequence length="368" mass="42106">MPTLGIGKNKFRHFYNVEFQKLRSEHDGPQGISCELFVERLSSRREELALTATQIRHLAREADKNRDGYITDAEFGKLCIDHEAQASVMKKALYTVADVVITPKQRIEVHSYLNAFNCCPPPLFIVSVSILQVIIFLYYYYTTAHPHHKIYDYCAGCYVGNQLGPLMFVPKLREQVWRFVTYMFLHAGLLHLIGNLVMQLLVGIPLEVVHKIWRIGPLYLMAVIAGALLQYPLDPSVLLVGASAGVYALILAHLANVFINWAEMPFRWLRLLVIAVWLCFDIGGTVYRRFWENPCDKVSHAAHIAGGVTGFCFGVFILYNMVERTWERVVKWCCLGLYLLFLGVCIFFTIFRKPTDAPIWNNDCFATQ</sequence>
<evidence type="ECO:0000256" key="8">
    <source>
        <dbReference type="ARBA" id="ARBA00022825"/>
    </source>
</evidence>
<evidence type="ECO:0000256" key="1">
    <source>
        <dbReference type="ARBA" id="ARBA00000156"/>
    </source>
</evidence>
<feature type="transmembrane region" description="Helical" evidence="13">
    <location>
        <begin position="271"/>
        <end position="290"/>
    </location>
</feature>
<dbReference type="FunFam" id="1.20.1540.10:FF:000007">
    <property type="entry name" value="Rhomboid like 2"/>
    <property type="match status" value="1"/>
</dbReference>
<dbReference type="InterPro" id="IPR035952">
    <property type="entry name" value="Rhomboid-like_sf"/>
</dbReference>
<comment type="similarity">
    <text evidence="3 11">Belongs to the peptidase S54 family.</text>
</comment>
<feature type="active site" evidence="12">
    <location>
        <position position="303"/>
    </location>
</feature>
<evidence type="ECO:0000259" key="14">
    <source>
        <dbReference type="PROSITE" id="PS50222"/>
    </source>
</evidence>
<feature type="transmembrane region" description="Helical" evidence="13">
    <location>
        <begin position="237"/>
        <end position="259"/>
    </location>
</feature>
<dbReference type="PANTHER" id="PTHR45840:SF2">
    <property type="entry name" value="PROTEIN RHOMBOID-RELATED"/>
    <property type="match status" value="1"/>
</dbReference>
<dbReference type="PROSITE" id="PS00018">
    <property type="entry name" value="EF_HAND_1"/>
    <property type="match status" value="1"/>
</dbReference>
<reference evidence="16" key="1">
    <citation type="submission" date="2024-02" db="UniProtKB">
        <authorList>
            <consortium name="WormBaseParasite"/>
        </authorList>
    </citation>
    <scope>IDENTIFICATION</scope>
</reference>
<dbReference type="Pfam" id="PF01694">
    <property type="entry name" value="Rhomboid"/>
    <property type="match status" value="1"/>
</dbReference>
<dbReference type="SUPFAM" id="SSF144091">
    <property type="entry name" value="Rhomboid-like"/>
    <property type="match status" value="1"/>
</dbReference>
<evidence type="ECO:0000256" key="2">
    <source>
        <dbReference type="ARBA" id="ARBA00004141"/>
    </source>
</evidence>
<keyword evidence="15" id="KW-1185">Reference proteome</keyword>
<feature type="active site" description="Nucleophile" evidence="12">
    <location>
        <position position="243"/>
    </location>
</feature>
<protein>
    <recommendedName>
        <fullName evidence="4">rhomboid protease</fullName>
        <ecNumber evidence="4">3.4.21.105</ecNumber>
    </recommendedName>
</protein>
<dbReference type="InterPro" id="IPR017213">
    <property type="entry name" value="Peptidase_S54_rhomboid_met"/>
</dbReference>
<dbReference type="InterPro" id="IPR022764">
    <property type="entry name" value="Peptidase_S54_rhomboid_dom"/>
</dbReference>
<dbReference type="Proteomes" id="UP000887575">
    <property type="component" value="Unassembled WGS sequence"/>
</dbReference>
<evidence type="ECO:0000256" key="9">
    <source>
        <dbReference type="ARBA" id="ARBA00022989"/>
    </source>
</evidence>
<dbReference type="GO" id="GO:0004252">
    <property type="term" value="F:serine-type endopeptidase activity"/>
    <property type="evidence" value="ECO:0007669"/>
    <property type="project" value="UniProtKB-UniRule"/>
</dbReference>